<reference evidence="3 4" key="1">
    <citation type="journal article" date="2016" name="ISME J.">
        <title>Global occurrence and heterogeneity of the Roseobacter-clade species Ruegeria mobilis.</title>
        <authorList>
            <person name="Sonnenschein E."/>
            <person name="Gram L."/>
        </authorList>
    </citation>
    <scope>NUCLEOTIDE SEQUENCE [LARGE SCALE GENOMIC DNA]</scope>
    <source>
        <strain evidence="3 4">F1926</strain>
        <plasmid evidence="3 4">unnamed1</plasmid>
    </source>
</reference>
<protein>
    <recommendedName>
        <fullName evidence="2">Amidase domain-containing protein</fullName>
    </recommendedName>
</protein>
<evidence type="ECO:0000313" key="4">
    <source>
        <dbReference type="Proteomes" id="UP000013243"/>
    </source>
</evidence>
<evidence type="ECO:0000256" key="1">
    <source>
        <dbReference type="ARBA" id="ARBA00009199"/>
    </source>
</evidence>
<dbReference type="EMBL" id="CP015231">
    <property type="protein sequence ID" value="ANP42398.1"/>
    <property type="molecule type" value="Genomic_DNA"/>
</dbReference>
<accession>A0A1B1A795</accession>
<dbReference type="PANTHER" id="PTHR11895:SF7">
    <property type="entry name" value="GLUTAMYL-TRNA(GLN) AMIDOTRANSFERASE SUBUNIT A, MITOCHONDRIAL"/>
    <property type="match status" value="1"/>
</dbReference>
<sequence>MTDLARLIREKQISEQELQDLVLRRIEVVNPAINAVVAIYDTPSSEIPGDGPFAGVPFFIKDLYAHVEGQVTTGACKALAQNVVDHDSEIVRRYRRAGLRILGRSNTCEFGTLGTCEPVMHGATRNPWSLDHSSGGSSGGAGALVAARILPAAHGGDGAGSIRIPASCCGVFGLKPTRGRNSLGPDLGEGLSGIVAEHVLSLSVRDSATLLDVTAGAALGDPYTAPPPAETFLAASMRGTGPLKIGIRRQTGLGTETDVDCVAAVDDAAQLLRNLGHDVVETEISLPIEEFRTRYARLWALAGTRGILSAATATGRQADAVAAESEPFNQHLYEHGCKISAAQYLQDHAWFHARSREICRHDADFDFVLSPTLGTPPPKLGYFDAAQVNGDVVMERFFEFLGFTLIANLTGQPSASLPTFFNRSGLPIGVQLTAGFGQEGRLLALCREIEQARPWMQMIPKMVRS</sequence>
<dbReference type="KEGG" id="rmb:K529_016605"/>
<dbReference type="InterPro" id="IPR000120">
    <property type="entry name" value="Amidase"/>
</dbReference>
<dbReference type="AlphaFoldDB" id="A0A1B1A795"/>
<dbReference type="InterPro" id="IPR020556">
    <property type="entry name" value="Amidase_CS"/>
</dbReference>
<dbReference type="InterPro" id="IPR036928">
    <property type="entry name" value="AS_sf"/>
</dbReference>
<evidence type="ECO:0000313" key="3">
    <source>
        <dbReference type="EMBL" id="ANP42398.1"/>
    </source>
</evidence>
<dbReference type="Proteomes" id="UP000013243">
    <property type="component" value="Plasmid unnamed1"/>
</dbReference>
<feature type="domain" description="Amidase" evidence="2">
    <location>
        <begin position="22"/>
        <end position="443"/>
    </location>
</feature>
<geneLocation type="plasmid" evidence="3 4">
    <name>unnamed1</name>
</geneLocation>
<proteinExistence type="inferred from homology"/>
<comment type="similarity">
    <text evidence="1">Belongs to the amidase family.</text>
</comment>
<dbReference type="InterPro" id="IPR023631">
    <property type="entry name" value="Amidase_dom"/>
</dbReference>
<dbReference type="PROSITE" id="PS00571">
    <property type="entry name" value="AMIDASES"/>
    <property type="match status" value="1"/>
</dbReference>
<evidence type="ECO:0000259" key="2">
    <source>
        <dbReference type="Pfam" id="PF01425"/>
    </source>
</evidence>
<gene>
    <name evidence="3" type="ORF">K529_016605</name>
</gene>
<dbReference type="PANTHER" id="PTHR11895">
    <property type="entry name" value="TRANSAMIDASE"/>
    <property type="match status" value="1"/>
</dbReference>
<dbReference type="Pfam" id="PF01425">
    <property type="entry name" value="Amidase"/>
    <property type="match status" value="1"/>
</dbReference>
<dbReference type="GO" id="GO:0003824">
    <property type="term" value="F:catalytic activity"/>
    <property type="evidence" value="ECO:0007669"/>
    <property type="project" value="InterPro"/>
</dbReference>
<organism evidence="3 4">
    <name type="scientific">Tritonibacter mobilis F1926</name>
    <dbReference type="NCBI Taxonomy" id="1265309"/>
    <lineage>
        <taxon>Bacteria</taxon>
        <taxon>Pseudomonadati</taxon>
        <taxon>Pseudomonadota</taxon>
        <taxon>Alphaproteobacteria</taxon>
        <taxon>Rhodobacterales</taxon>
        <taxon>Paracoccaceae</taxon>
        <taxon>Tritonibacter</taxon>
    </lineage>
</organism>
<dbReference type="SUPFAM" id="SSF75304">
    <property type="entry name" value="Amidase signature (AS) enzymes"/>
    <property type="match status" value="1"/>
</dbReference>
<dbReference type="Gene3D" id="3.90.1300.10">
    <property type="entry name" value="Amidase signature (AS) domain"/>
    <property type="match status" value="1"/>
</dbReference>
<keyword evidence="3" id="KW-0614">Plasmid</keyword>
<name>A0A1B1A795_9RHOB</name>